<dbReference type="InterPro" id="IPR015424">
    <property type="entry name" value="PyrdxlP-dep_Trfase"/>
</dbReference>
<dbReference type="Pfam" id="PF00266">
    <property type="entry name" value="Aminotran_5"/>
    <property type="match status" value="1"/>
</dbReference>
<dbReference type="Gene3D" id="3.90.1150.10">
    <property type="entry name" value="Aspartate Aminotransferase, domain 1"/>
    <property type="match status" value="1"/>
</dbReference>
<evidence type="ECO:0000259" key="2">
    <source>
        <dbReference type="Pfam" id="PF00266"/>
    </source>
</evidence>
<dbReference type="EMBL" id="CP130144">
    <property type="protein sequence ID" value="WNZ48430.1"/>
    <property type="molecule type" value="Genomic_DNA"/>
</dbReference>
<keyword evidence="3" id="KW-0808">Transferase</keyword>
<keyword evidence="1" id="KW-0663">Pyridoxal phosphate</keyword>
<sequence>MNHIFKHWMLDPDVAFLNHGSFGACPIAVLRVQEEFRNRLERQPLRFLGREFEGLLDRARDGLAEFVGASSEELVFVPNATTGVNAVLRSLTFSPTDELLTTSQEYNACRNALDFVADRSGAKVVVADIPFPIASPSQVIEAVLAKVTERTRLALIDHVVSQTGLVFPIAQIVQTLSERGIDTLIDGAHAPGMVDLNLTNLGATYYASTCHKWLCAPKGAAFLYVKKEKQAEIRPLTISHGANSPRRDRSTFHLEFDWMGTDDPTAYLTVPSAIAYMGSLLPGGWDEIRAKNRDKAIAARKQLCEMLNVAPPCPEEMIGALATIPLPNGSYVELQDALLEKFNIEVPIVPFPQAPQRLVRISAQLYNTPEQYEYLGNSLLTLIQ</sequence>
<gene>
    <name evidence="3" type="ORF">Q2T42_11380</name>
</gene>
<name>A0AA97AWM0_LEPBY</name>
<evidence type="ECO:0000313" key="3">
    <source>
        <dbReference type="EMBL" id="WNZ48430.1"/>
    </source>
</evidence>
<dbReference type="InterPro" id="IPR015422">
    <property type="entry name" value="PyrdxlP-dep_Trfase_small"/>
</dbReference>
<dbReference type="GO" id="GO:0008483">
    <property type="term" value="F:transaminase activity"/>
    <property type="evidence" value="ECO:0007669"/>
    <property type="project" value="UniProtKB-KW"/>
</dbReference>
<dbReference type="PROSITE" id="PS50096">
    <property type="entry name" value="IQ"/>
    <property type="match status" value="1"/>
</dbReference>
<dbReference type="InterPro" id="IPR015421">
    <property type="entry name" value="PyrdxlP-dep_Trfase_major"/>
</dbReference>
<dbReference type="InterPro" id="IPR000192">
    <property type="entry name" value="Aminotrans_V_dom"/>
</dbReference>
<evidence type="ECO:0000256" key="1">
    <source>
        <dbReference type="ARBA" id="ARBA00022898"/>
    </source>
</evidence>
<keyword evidence="3" id="KW-0032">Aminotransferase</keyword>
<dbReference type="PANTHER" id="PTHR43092">
    <property type="entry name" value="L-CYSTEINE DESULFHYDRASE"/>
    <property type="match status" value="1"/>
</dbReference>
<reference evidence="3" key="1">
    <citation type="journal article" date="2023" name="Plants (Basel)">
        <title>Genomic Analysis of Leptolyngbya boryana CZ1 Reveals Efficient Carbon Fixation Modules.</title>
        <authorList>
            <person name="Bai X."/>
            <person name="Wang H."/>
            <person name="Cheng W."/>
            <person name="Wang J."/>
            <person name="Ma M."/>
            <person name="Hu H."/>
            <person name="Song Z."/>
            <person name="Ma H."/>
            <person name="Fan Y."/>
            <person name="Du C."/>
            <person name="Xu J."/>
        </authorList>
    </citation>
    <scope>NUCLEOTIDE SEQUENCE</scope>
    <source>
        <strain evidence="3">CZ1</strain>
    </source>
</reference>
<organism evidence="3">
    <name type="scientific">Leptolyngbya boryana CZ1</name>
    <dbReference type="NCBI Taxonomy" id="3060204"/>
    <lineage>
        <taxon>Bacteria</taxon>
        <taxon>Bacillati</taxon>
        <taxon>Cyanobacteriota</taxon>
        <taxon>Cyanophyceae</taxon>
        <taxon>Leptolyngbyales</taxon>
        <taxon>Leptolyngbyaceae</taxon>
        <taxon>Leptolyngbya group</taxon>
        <taxon>Leptolyngbya</taxon>
    </lineage>
</organism>
<reference evidence="3" key="2">
    <citation type="submission" date="2023-07" db="EMBL/GenBank/DDBJ databases">
        <authorList>
            <person name="Bai X.-H."/>
            <person name="Wang H.-H."/>
            <person name="Wang J."/>
            <person name="Ma M.-Y."/>
            <person name="Hu H.-H."/>
            <person name="Song Z.-L."/>
            <person name="Ma H.-G."/>
            <person name="Fan Y."/>
            <person name="Du C.-Y."/>
            <person name="Xu J.-C."/>
        </authorList>
    </citation>
    <scope>NUCLEOTIDE SEQUENCE</scope>
    <source>
        <strain evidence="3">CZ1</strain>
    </source>
</reference>
<dbReference type="RefSeq" id="WP_316428701.1">
    <property type="nucleotide sequence ID" value="NZ_CP130144.1"/>
</dbReference>
<dbReference type="PANTHER" id="PTHR43092:SF2">
    <property type="entry name" value="HERCYNYLCYSTEINE SULFOXIDE LYASE"/>
    <property type="match status" value="1"/>
</dbReference>
<dbReference type="PROSITE" id="PS51257">
    <property type="entry name" value="PROKAR_LIPOPROTEIN"/>
    <property type="match status" value="1"/>
</dbReference>
<dbReference type="Gene3D" id="3.40.640.10">
    <property type="entry name" value="Type I PLP-dependent aspartate aminotransferase-like (Major domain)"/>
    <property type="match status" value="1"/>
</dbReference>
<proteinExistence type="predicted"/>
<protein>
    <submittedName>
        <fullName evidence="3">Aminotransferase class V-fold PLP-dependent enzyme</fullName>
    </submittedName>
</protein>
<dbReference type="SUPFAM" id="SSF53383">
    <property type="entry name" value="PLP-dependent transferases"/>
    <property type="match status" value="1"/>
</dbReference>
<dbReference type="AlphaFoldDB" id="A0AA97AWM0"/>
<feature type="domain" description="Aminotransferase class V" evidence="2">
    <location>
        <begin position="48"/>
        <end position="371"/>
    </location>
</feature>
<accession>A0AA97AWM0</accession>